<accession>A0ACB8TQC9</accession>
<proteinExistence type="predicted"/>
<evidence type="ECO:0000313" key="2">
    <source>
        <dbReference type="Proteomes" id="UP001055072"/>
    </source>
</evidence>
<protein>
    <submittedName>
        <fullName evidence="1">Uncharacterized protein</fullName>
    </submittedName>
</protein>
<keyword evidence="2" id="KW-1185">Reference proteome</keyword>
<dbReference type="Proteomes" id="UP001055072">
    <property type="component" value="Unassembled WGS sequence"/>
</dbReference>
<dbReference type="EMBL" id="MU274946">
    <property type="protein sequence ID" value="KAI0084173.1"/>
    <property type="molecule type" value="Genomic_DNA"/>
</dbReference>
<sequence>MTTVFELSPRQGLSEFMWSDGAGLQHAQRALFSRRRLAKDRIHWAFSPDNDPRVSSLIRWIDAMANGLATVGLQKLLETGQRGALITNADYRANTSPGGPTQPAFDWITLSQAKLTCDRIFQESVVTYKPHLQVIVFVFLLSNSQNSMAVWRRKVTIPEGVRAAHRREIAHIMEVIPQDKTVFVDEYVPLICALPNPMTTPCSEHFHRNHRPQNHQKRSVVFGNDFSGLDARKNNFIPVCDVSVMYVSLIISWAWTFTALFVVLSFCFS</sequence>
<name>A0ACB8TQC9_9APHY</name>
<evidence type="ECO:0000313" key="1">
    <source>
        <dbReference type="EMBL" id="KAI0084173.1"/>
    </source>
</evidence>
<reference evidence="1" key="1">
    <citation type="journal article" date="2021" name="Environ. Microbiol.">
        <title>Gene family expansions and transcriptome signatures uncover fungal adaptations to wood decay.</title>
        <authorList>
            <person name="Hage H."/>
            <person name="Miyauchi S."/>
            <person name="Viragh M."/>
            <person name="Drula E."/>
            <person name="Min B."/>
            <person name="Chaduli D."/>
            <person name="Navarro D."/>
            <person name="Favel A."/>
            <person name="Norest M."/>
            <person name="Lesage-Meessen L."/>
            <person name="Balint B."/>
            <person name="Merenyi Z."/>
            <person name="de Eugenio L."/>
            <person name="Morin E."/>
            <person name="Martinez A.T."/>
            <person name="Baldrian P."/>
            <person name="Stursova M."/>
            <person name="Martinez M.J."/>
            <person name="Novotny C."/>
            <person name="Magnuson J.K."/>
            <person name="Spatafora J.W."/>
            <person name="Maurice S."/>
            <person name="Pangilinan J."/>
            <person name="Andreopoulos W."/>
            <person name="LaButti K."/>
            <person name="Hundley H."/>
            <person name="Na H."/>
            <person name="Kuo A."/>
            <person name="Barry K."/>
            <person name="Lipzen A."/>
            <person name="Henrissat B."/>
            <person name="Riley R."/>
            <person name="Ahrendt S."/>
            <person name="Nagy L.G."/>
            <person name="Grigoriev I.V."/>
            <person name="Martin F."/>
            <person name="Rosso M.N."/>
        </authorList>
    </citation>
    <scope>NUCLEOTIDE SEQUENCE</scope>
    <source>
        <strain evidence="1">CBS 384.51</strain>
    </source>
</reference>
<organism evidence="1 2">
    <name type="scientific">Irpex rosettiformis</name>
    <dbReference type="NCBI Taxonomy" id="378272"/>
    <lineage>
        <taxon>Eukaryota</taxon>
        <taxon>Fungi</taxon>
        <taxon>Dikarya</taxon>
        <taxon>Basidiomycota</taxon>
        <taxon>Agaricomycotina</taxon>
        <taxon>Agaricomycetes</taxon>
        <taxon>Polyporales</taxon>
        <taxon>Irpicaceae</taxon>
        <taxon>Irpex</taxon>
    </lineage>
</organism>
<gene>
    <name evidence="1" type="ORF">BDY19DRAFT_898814</name>
</gene>
<comment type="caution">
    <text evidence="1">The sequence shown here is derived from an EMBL/GenBank/DDBJ whole genome shotgun (WGS) entry which is preliminary data.</text>
</comment>